<dbReference type="SUPFAM" id="SSF51445">
    <property type="entry name" value="(Trans)glycosidases"/>
    <property type="match status" value="1"/>
</dbReference>
<dbReference type="EMBL" id="DWYZ01000037">
    <property type="protein sequence ID" value="HJB27474.1"/>
    <property type="molecule type" value="Genomic_DNA"/>
</dbReference>
<evidence type="ECO:0000313" key="10">
    <source>
        <dbReference type="EMBL" id="HJB27474.1"/>
    </source>
</evidence>
<keyword evidence="5" id="KW-0119">Carbohydrate metabolism</keyword>
<dbReference type="GO" id="GO:0005975">
    <property type="term" value="P:carbohydrate metabolic process"/>
    <property type="evidence" value="ECO:0007669"/>
    <property type="project" value="InterPro"/>
</dbReference>
<feature type="binding site" evidence="8">
    <location>
        <position position="426"/>
    </location>
    <ligand>
        <name>Ca(2+)</name>
        <dbReference type="ChEBI" id="CHEBI:29108"/>
        <label>3</label>
    </ligand>
</feature>
<feature type="binding site" evidence="8">
    <location>
        <position position="300"/>
    </location>
    <ligand>
        <name>Ca(2+)</name>
        <dbReference type="ChEBI" id="CHEBI:29108"/>
        <label>3</label>
    </ligand>
</feature>
<proteinExistence type="inferred from homology"/>
<dbReference type="InterPro" id="IPR013776">
    <property type="entry name" value="A-amylase_thermo"/>
</dbReference>
<keyword evidence="6 10" id="KW-0326">Glycosidase</keyword>
<evidence type="ECO:0000256" key="5">
    <source>
        <dbReference type="ARBA" id="ARBA00023277"/>
    </source>
</evidence>
<dbReference type="InterPro" id="IPR015237">
    <property type="entry name" value="Alpha-amylase_C_pro"/>
</dbReference>
<accession>A0A9D2LR08</accession>
<feature type="binding site" evidence="8">
    <location>
        <position position="104"/>
    </location>
    <ligand>
        <name>Ca(2+)</name>
        <dbReference type="ChEBI" id="CHEBI:29108"/>
        <label>1</label>
    </ligand>
</feature>
<comment type="caution">
    <text evidence="10">The sequence shown here is derived from an EMBL/GenBank/DDBJ whole genome shotgun (WGS) entry which is preliminary data.</text>
</comment>
<feature type="binding site" evidence="8">
    <location>
        <position position="200"/>
    </location>
    <ligand>
        <name>Ca(2+)</name>
        <dbReference type="ChEBI" id="CHEBI:29108"/>
        <label>1</label>
    </ligand>
</feature>
<dbReference type="Pfam" id="PF00128">
    <property type="entry name" value="Alpha-amylase"/>
    <property type="match status" value="1"/>
</dbReference>
<feature type="domain" description="Glycosyl hydrolase family 13 catalytic" evidence="9">
    <location>
        <begin position="4"/>
        <end position="387"/>
    </location>
</feature>
<evidence type="ECO:0000256" key="1">
    <source>
        <dbReference type="ARBA" id="ARBA00001913"/>
    </source>
</evidence>
<reference evidence="10" key="1">
    <citation type="journal article" date="2021" name="PeerJ">
        <title>Extensive microbial diversity within the chicken gut microbiome revealed by metagenomics and culture.</title>
        <authorList>
            <person name="Gilroy R."/>
            <person name="Ravi A."/>
            <person name="Getino M."/>
            <person name="Pursley I."/>
            <person name="Horton D.L."/>
            <person name="Alikhan N.F."/>
            <person name="Baker D."/>
            <person name="Gharbi K."/>
            <person name="Hall N."/>
            <person name="Watson M."/>
            <person name="Adriaenssens E.M."/>
            <person name="Foster-Nyarko E."/>
            <person name="Jarju S."/>
            <person name="Secka A."/>
            <person name="Antonio M."/>
            <person name="Oren A."/>
            <person name="Chaudhuri R.R."/>
            <person name="La Ragione R."/>
            <person name="Hildebrand F."/>
            <person name="Pallen M.J."/>
        </authorList>
    </citation>
    <scope>NUCLEOTIDE SEQUENCE</scope>
    <source>
        <strain evidence="10">ChiSjej1B19-5720</strain>
    </source>
</reference>
<dbReference type="InterPro" id="IPR006047">
    <property type="entry name" value="GH13_cat_dom"/>
</dbReference>
<evidence type="ECO:0000256" key="7">
    <source>
        <dbReference type="PIRSR" id="PIRSR001021-1"/>
    </source>
</evidence>
<feature type="active site" description="Proton donor" evidence="7">
    <location>
        <position position="261"/>
    </location>
</feature>
<dbReference type="SMART" id="SM00642">
    <property type="entry name" value="Aamy"/>
    <property type="match status" value="1"/>
</dbReference>
<evidence type="ECO:0000256" key="6">
    <source>
        <dbReference type="ARBA" id="ARBA00023295"/>
    </source>
</evidence>
<organism evidence="10 11">
    <name type="scientific">Candidatus Blautia faecavium</name>
    <dbReference type="NCBI Taxonomy" id="2838487"/>
    <lineage>
        <taxon>Bacteria</taxon>
        <taxon>Bacillati</taxon>
        <taxon>Bacillota</taxon>
        <taxon>Clostridia</taxon>
        <taxon>Lachnospirales</taxon>
        <taxon>Lachnospiraceae</taxon>
        <taxon>Blautia</taxon>
    </lineage>
</organism>
<sequence length="490" mass="55635">MENKTIMQFFEWYLPANSLHWKRCSAQAKALKEAGIDTVWLPPAYKGAGGSASVGYDVYDTYDLGEFDQKGSVATKYGTKDAYLQAVRDLQEQGISVLADIVLNQMMGADETEEVMVEEVAADNREKEIREDIRIRAWTKFNFPGRNGKYSDFCWNATNFSGTDWDEAGKRTGIFKFQGKEWHKETDREKANYDYLMGVDLDMDCPETAAAVETWGKWYLDTVHMDGFRLDAVKHIDFNFYREWIKKMREHTGKEMFTVGEYWSADLPRLLHYLDVVENSISLFDVPLHFAFQTAATSQGGFDMGSIFNNSLVRARPECAVTFVDNHDTQPGQALASFVPEWFKPIAYAFILLRQEGVPCVFYGDYYGIPHDGISPMAGLKTLLRLRRDYAYGQQRDYLDDSSVVGFTRAGDEEHPDSGMAVLMTDAAAGSKRMLVGKHFAGTRFFDGMRRCSQPVVIDENGEGEFQVNGGSVSVWIPEKAYEKIYVQVE</sequence>
<evidence type="ECO:0000256" key="2">
    <source>
        <dbReference type="ARBA" id="ARBA00008061"/>
    </source>
</evidence>
<dbReference type="SUPFAM" id="SSF51011">
    <property type="entry name" value="Glycosyl hydrolase domain"/>
    <property type="match status" value="1"/>
</dbReference>
<dbReference type="NCBIfam" id="NF006968">
    <property type="entry name" value="PRK09441.1-1"/>
    <property type="match status" value="1"/>
</dbReference>
<evidence type="ECO:0000256" key="4">
    <source>
        <dbReference type="ARBA" id="ARBA00022801"/>
    </source>
</evidence>
<dbReference type="Gene3D" id="2.40.30.140">
    <property type="match status" value="1"/>
</dbReference>
<dbReference type="PANTHER" id="PTHR43447">
    <property type="entry name" value="ALPHA-AMYLASE"/>
    <property type="match status" value="1"/>
</dbReference>
<feature type="binding site" evidence="8">
    <location>
        <position position="202"/>
    </location>
    <ligand>
        <name>Ca(2+)</name>
        <dbReference type="ChEBI" id="CHEBI:29108"/>
        <label>2</label>
    </ligand>
</feature>
<dbReference type="Gene3D" id="3.20.20.80">
    <property type="entry name" value="Glycosidases"/>
    <property type="match status" value="1"/>
</dbReference>
<dbReference type="Gene3D" id="2.60.40.1180">
    <property type="entry name" value="Golgi alpha-mannosidase II"/>
    <property type="match status" value="1"/>
</dbReference>
<evidence type="ECO:0000256" key="8">
    <source>
        <dbReference type="PIRSR" id="PIRSR001021-2"/>
    </source>
</evidence>
<keyword evidence="4 10" id="KW-0378">Hydrolase</keyword>
<dbReference type="PIRSF" id="PIRSF001021">
    <property type="entry name" value="Alph-amls_thrmst"/>
    <property type="match status" value="1"/>
</dbReference>
<dbReference type="Pfam" id="PF09154">
    <property type="entry name" value="Alpha-amy_C_pro"/>
    <property type="match status" value="1"/>
</dbReference>
<comment type="similarity">
    <text evidence="2">Belongs to the glycosyl hydrolase 13 family.</text>
</comment>
<keyword evidence="8" id="KW-0106">Calcium</keyword>
<protein>
    <submittedName>
        <fullName evidence="10">Alpha-amylase</fullName>
        <ecNumber evidence="10">3.2.1.1</ecNumber>
    </submittedName>
</protein>
<dbReference type="EC" id="3.2.1.1" evidence="10"/>
<keyword evidence="3 8" id="KW-0479">Metal-binding</keyword>
<feature type="binding site" evidence="8">
    <location>
        <position position="194"/>
    </location>
    <ligand>
        <name>Ca(2+)</name>
        <dbReference type="ChEBI" id="CHEBI:29108"/>
        <label>1</label>
    </ligand>
</feature>
<dbReference type="CDD" id="cd11318">
    <property type="entry name" value="AmyAc_bac_fung_AmyA"/>
    <property type="match status" value="1"/>
</dbReference>
<comment type="cofactor">
    <cofactor evidence="1">
        <name>Ca(2+)</name>
        <dbReference type="ChEBI" id="CHEBI:29108"/>
    </cofactor>
</comment>
<dbReference type="GO" id="GO:0004556">
    <property type="term" value="F:alpha-amylase activity"/>
    <property type="evidence" value="ECO:0007669"/>
    <property type="project" value="UniProtKB-EC"/>
</dbReference>
<evidence type="ECO:0000313" key="11">
    <source>
        <dbReference type="Proteomes" id="UP000823842"/>
    </source>
</evidence>
<name>A0A9D2LR08_9FIRM</name>
<dbReference type="AlphaFoldDB" id="A0A9D2LR08"/>
<dbReference type="InterPro" id="IPR013780">
    <property type="entry name" value="Glyco_hydro_b"/>
</dbReference>
<evidence type="ECO:0000256" key="3">
    <source>
        <dbReference type="ARBA" id="ARBA00022723"/>
    </source>
</evidence>
<feature type="binding site" evidence="8">
    <location>
        <position position="235"/>
    </location>
    <ligand>
        <name>Ca(2+)</name>
        <dbReference type="ChEBI" id="CHEBI:29108"/>
        <label>1</label>
    </ligand>
</feature>
<evidence type="ECO:0000259" key="9">
    <source>
        <dbReference type="SMART" id="SM00642"/>
    </source>
</evidence>
<gene>
    <name evidence="10" type="ORF">IAA06_01585</name>
</gene>
<dbReference type="GO" id="GO:0005509">
    <property type="term" value="F:calcium ion binding"/>
    <property type="evidence" value="ECO:0007669"/>
    <property type="project" value="InterPro"/>
</dbReference>
<dbReference type="InterPro" id="IPR017853">
    <property type="entry name" value="GH"/>
</dbReference>
<dbReference type="Proteomes" id="UP000823842">
    <property type="component" value="Unassembled WGS sequence"/>
</dbReference>
<dbReference type="NCBIfam" id="NF006969">
    <property type="entry name" value="PRK09441.1-2"/>
    <property type="match status" value="1"/>
</dbReference>
<reference evidence="10" key="2">
    <citation type="submission" date="2021-04" db="EMBL/GenBank/DDBJ databases">
        <authorList>
            <person name="Gilroy R."/>
        </authorList>
    </citation>
    <scope>NUCLEOTIDE SEQUENCE</scope>
    <source>
        <strain evidence="10">ChiSjej1B19-5720</strain>
    </source>
</reference>
<feature type="active site" description="Nucleophile" evidence="7">
    <location>
        <position position="231"/>
    </location>
</feature>